<dbReference type="Proteomes" id="UP000027138">
    <property type="component" value="Unassembled WGS sequence"/>
</dbReference>
<name>A0A067KH72_JATCU</name>
<feature type="compositionally biased region" description="Basic and acidic residues" evidence="1">
    <location>
        <begin position="49"/>
        <end position="58"/>
    </location>
</feature>
<protein>
    <submittedName>
        <fullName evidence="2">Uncharacterized protein</fullName>
    </submittedName>
</protein>
<accession>A0A067KH72</accession>
<feature type="compositionally biased region" description="Low complexity" evidence="1">
    <location>
        <begin position="77"/>
        <end position="88"/>
    </location>
</feature>
<keyword evidence="3" id="KW-1185">Reference proteome</keyword>
<organism evidence="2 3">
    <name type="scientific">Jatropha curcas</name>
    <name type="common">Barbados nut</name>
    <dbReference type="NCBI Taxonomy" id="180498"/>
    <lineage>
        <taxon>Eukaryota</taxon>
        <taxon>Viridiplantae</taxon>
        <taxon>Streptophyta</taxon>
        <taxon>Embryophyta</taxon>
        <taxon>Tracheophyta</taxon>
        <taxon>Spermatophyta</taxon>
        <taxon>Magnoliopsida</taxon>
        <taxon>eudicotyledons</taxon>
        <taxon>Gunneridae</taxon>
        <taxon>Pentapetalae</taxon>
        <taxon>rosids</taxon>
        <taxon>fabids</taxon>
        <taxon>Malpighiales</taxon>
        <taxon>Euphorbiaceae</taxon>
        <taxon>Crotonoideae</taxon>
        <taxon>Jatropheae</taxon>
        <taxon>Jatropha</taxon>
    </lineage>
</organism>
<dbReference type="AlphaFoldDB" id="A0A067KH72"/>
<reference evidence="2 3" key="1">
    <citation type="journal article" date="2014" name="PLoS ONE">
        <title>Global Analysis of Gene Expression Profiles in Physic Nut (Jatropha curcas L.) Seedlings Exposed to Salt Stress.</title>
        <authorList>
            <person name="Zhang L."/>
            <person name="Zhang C."/>
            <person name="Wu P."/>
            <person name="Chen Y."/>
            <person name="Li M."/>
            <person name="Jiang H."/>
            <person name="Wu G."/>
        </authorList>
    </citation>
    <scope>NUCLEOTIDE SEQUENCE [LARGE SCALE GENOMIC DNA]</scope>
    <source>
        <strain evidence="3">cv. GZQX0401</strain>
        <tissue evidence="2">Young leaves</tissue>
    </source>
</reference>
<sequence length="109" mass="12374">MEIFRTFNVADLFPFYPIDDHSRLSSFEVEEIDAEQLALKYMEDLDRYKSKKKEHDRASSSTPMPDSENPRHARVKPSMPMPASGSPGREACPCLRSTSTPMSCQARSC</sequence>
<evidence type="ECO:0000313" key="2">
    <source>
        <dbReference type="EMBL" id="KDP34338.1"/>
    </source>
</evidence>
<gene>
    <name evidence="2" type="ORF">JCGZ_11221</name>
</gene>
<proteinExistence type="predicted"/>
<evidence type="ECO:0000256" key="1">
    <source>
        <dbReference type="SAM" id="MobiDB-lite"/>
    </source>
</evidence>
<feature type="region of interest" description="Disordered" evidence="1">
    <location>
        <begin position="49"/>
        <end position="109"/>
    </location>
</feature>
<dbReference type="EMBL" id="KK914534">
    <property type="protein sequence ID" value="KDP34338.1"/>
    <property type="molecule type" value="Genomic_DNA"/>
</dbReference>
<feature type="compositionally biased region" description="Polar residues" evidence="1">
    <location>
        <begin position="96"/>
        <end position="109"/>
    </location>
</feature>
<evidence type="ECO:0000313" key="3">
    <source>
        <dbReference type="Proteomes" id="UP000027138"/>
    </source>
</evidence>
<dbReference type="OrthoDB" id="1935586at2759"/>